<dbReference type="InterPro" id="IPR029063">
    <property type="entry name" value="SAM-dependent_MTases_sf"/>
</dbReference>
<evidence type="ECO:0000313" key="1">
    <source>
        <dbReference type="EMBL" id="RXJ66610.1"/>
    </source>
</evidence>
<dbReference type="EMBL" id="PDKJ01000013">
    <property type="protein sequence ID" value="RXJ66610.1"/>
    <property type="molecule type" value="Genomic_DNA"/>
</dbReference>
<comment type="caution">
    <text evidence="1">The sequence shown here is derived from an EMBL/GenBank/DDBJ whole genome shotgun (WGS) entry which is preliminary data.</text>
</comment>
<evidence type="ECO:0008006" key="3">
    <source>
        <dbReference type="Google" id="ProtNLM"/>
    </source>
</evidence>
<dbReference type="Pfam" id="PF13578">
    <property type="entry name" value="Methyltransf_24"/>
    <property type="match status" value="1"/>
</dbReference>
<dbReference type="Gene3D" id="3.40.50.150">
    <property type="entry name" value="Vaccinia Virus protein VP39"/>
    <property type="match status" value="1"/>
</dbReference>
<dbReference type="AlphaFoldDB" id="A0A4Q0Y8Q0"/>
<reference evidence="1 2" key="1">
    <citation type="submission" date="2017-10" db="EMBL/GenBank/DDBJ databases">
        <title>Genomics of the genus Arcobacter.</title>
        <authorList>
            <person name="Perez-Cataluna A."/>
            <person name="Figueras M.J."/>
        </authorList>
    </citation>
    <scope>NUCLEOTIDE SEQUENCE [LARGE SCALE GENOMIC DNA]</scope>
    <source>
        <strain evidence="1 2">CECT 8993</strain>
    </source>
</reference>
<evidence type="ECO:0000313" key="2">
    <source>
        <dbReference type="Proteomes" id="UP000290172"/>
    </source>
</evidence>
<organism evidence="1 2">
    <name type="scientific">Halarcobacter ebronensis</name>
    <dbReference type="NCBI Taxonomy" id="1462615"/>
    <lineage>
        <taxon>Bacteria</taxon>
        <taxon>Pseudomonadati</taxon>
        <taxon>Campylobacterota</taxon>
        <taxon>Epsilonproteobacteria</taxon>
        <taxon>Campylobacterales</taxon>
        <taxon>Arcobacteraceae</taxon>
        <taxon>Halarcobacter</taxon>
    </lineage>
</organism>
<dbReference type="RefSeq" id="WP_128982573.1">
    <property type="nucleotide sequence ID" value="NZ_PDKJ01000013.1"/>
</dbReference>
<sequence length="213" mass="24304">MHILEVIKKKKPKFQLKNAPKGSEYFFSRSSHRTDDIERNSHAISDKVLEYIDKFVTKDMTTIETGGGSSSCIFAVNAKKHICVNPDITGNEYIKSFLEKNNFDSSTLEFINQPSDKGLPLISDDIKIDCALIDGCHSYPIPIIDWHYIDLHLKKDGILIIDDTHMKSVGILCDVLDLENDYEFIFSIGVAKIYKKLKDEKTIGWSQQIMNKK</sequence>
<dbReference type="Proteomes" id="UP000290172">
    <property type="component" value="Unassembled WGS sequence"/>
</dbReference>
<name>A0A4Q0Y8Q0_9BACT</name>
<protein>
    <recommendedName>
        <fullName evidence="3">Class I SAM-dependent methyltransferase</fullName>
    </recommendedName>
</protein>
<proteinExistence type="predicted"/>
<accession>A0A4Q0Y8Q0</accession>
<gene>
    <name evidence="1" type="ORF">CRV08_12330</name>
</gene>
<dbReference type="SUPFAM" id="SSF53335">
    <property type="entry name" value="S-adenosyl-L-methionine-dependent methyltransferases"/>
    <property type="match status" value="1"/>
</dbReference>